<dbReference type="InterPro" id="IPR000515">
    <property type="entry name" value="MetI-like"/>
</dbReference>
<comment type="similarity">
    <text evidence="7">Belongs to the binding-protein-dependent transport system permease family.</text>
</comment>
<feature type="transmembrane region" description="Helical" evidence="7">
    <location>
        <begin position="267"/>
        <end position="286"/>
    </location>
</feature>
<keyword evidence="11" id="KW-1185">Reference proteome</keyword>
<feature type="transmembrane region" description="Helical" evidence="7">
    <location>
        <begin position="166"/>
        <end position="185"/>
    </location>
</feature>
<keyword evidence="3" id="KW-1003">Cell membrane</keyword>
<evidence type="ECO:0000256" key="6">
    <source>
        <dbReference type="ARBA" id="ARBA00023136"/>
    </source>
</evidence>
<dbReference type="Proteomes" id="UP000010931">
    <property type="component" value="Unassembled WGS sequence"/>
</dbReference>
<feature type="transmembrane region" description="Helical" evidence="7">
    <location>
        <begin position="99"/>
        <end position="118"/>
    </location>
</feature>
<keyword evidence="5 7" id="KW-1133">Transmembrane helix</keyword>
<dbReference type="CDD" id="cd06261">
    <property type="entry name" value="TM_PBP2"/>
    <property type="match status" value="1"/>
</dbReference>
<keyword evidence="4 7" id="KW-0812">Transmembrane</keyword>
<evidence type="ECO:0000256" key="5">
    <source>
        <dbReference type="ARBA" id="ARBA00022989"/>
    </source>
</evidence>
<dbReference type="SUPFAM" id="SSF161098">
    <property type="entry name" value="MetI-like"/>
    <property type="match status" value="1"/>
</dbReference>
<dbReference type="Pfam" id="PF00528">
    <property type="entry name" value="BPD_transp_1"/>
    <property type="match status" value="1"/>
</dbReference>
<keyword evidence="2 7" id="KW-0813">Transport</keyword>
<feature type="transmembrane region" description="Helical" evidence="7">
    <location>
        <begin position="218"/>
        <end position="240"/>
    </location>
</feature>
<dbReference type="PANTHER" id="PTHR43744">
    <property type="entry name" value="ABC TRANSPORTER PERMEASE PROTEIN MG189-RELATED-RELATED"/>
    <property type="match status" value="1"/>
</dbReference>
<name>L7F9Y6_STRT8</name>
<dbReference type="Gene3D" id="1.10.3720.10">
    <property type="entry name" value="MetI-like"/>
    <property type="match status" value="1"/>
</dbReference>
<dbReference type="PATRIC" id="fig|698760.3.peg.3336"/>
<reference evidence="10 11" key="1">
    <citation type="journal article" date="2011" name="Plasmid">
        <title>Streptomyces turgidiscabies Car8 contains a modular pathogenicity island that shares virulence genes with other actinobacterial plant pathogens.</title>
        <authorList>
            <person name="Huguet-Tapia J.C."/>
            <person name="Badger J.H."/>
            <person name="Loria R."/>
            <person name="Pettis G.S."/>
        </authorList>
    </citation>
    <scope>NUCLEOTIDE SEQUENCE [LARGE SCALE GENOMIC DNA]</scope>
    <source>
        <strain evidence="10 11">Car8</strain>
    </source>
</reference>
<accession>L7F9Y6</accession>
<dbReference type="PROSITE" id="PS50928">
    <property type="entry name" value="ABC_TM1"/>
    <property type="match status" value="1"/>
</dbReference>
<dbReference type="GO" id="GO:0055085">
    <property type="term" value="P:transmembrane transport"/>
    <property type="evidence" value="ECO:0007669"/>
    <property type="project" value="InterPro"/>
</dbReference>
<evidence type="ECO:0000256" key="4">
    <source>
        <dbReference type="ARBA" id="ARBA00022692"/>
    </source>
</evidence>
<feature type="compositionally biased region" description="Polar residues" evidence="8">
    <location>
        <begin position="1"/>
        <end position="11"/>
    </location>
</feature>
<evidence type="ECO:0000313" key="10">
    <source>
        <dbReference type="EMBL" id="ELP67934.1"/>
    </source>
</evidence>
<evidence type="ECO:0000256" key="1">
    <source>
        <dbReference type="ARBA" id="ARBA00004651"/>
    </source>
</evidence>
<evidence type="ECO:0000313" key="11">
    <source>
        <dbReference type="Proteomes" id="UP000010931"/>
    </source>
</evidence>
<dbReference type="InterPro" id="IPR035906">
    <property type="entry name" value="MetI-like_sf"/>
</dbReference>
<sequence length="300" mass="32810">MTATTVTSRSGPATAVAPENDNSAGRVRVRTSRLVLYTVLVVITGLMVGPFGWLIITGLKTTPELAASPVHWLPDRIQWHNFADAFTSIDFLGYARNSLIIALIYATLVTLSSAWVGFGFARLDAPGKKVLFGILLGSMMLPQMITLFPTYLIFAKVGMVDTYWPWVLWGLSAAPYLVFLFRQFFAGMPRELEEAAVIDGCGYPTIFWRIFLPQARPVLAASFVIAFTWSWGDFIAPMLLLSSDRTTLSVAIMTQYVTPGGLPVNNLLAAGSVLYVVPILLIFLIAQRGFVAGMSTTGLK</sequence>
<keyword evidence="6 7" id="KW-0472">Membrane</keyword>
<feature type="region of interest" description="Disordered" evidence="8">
    <location>
        <begin position="1"/>
        <end position="22"/>
    </location>
</feature>
<proteinExistence type="inferred from homology"/>
<gene>
    <name evidence="10" type="ORF">STRTUCAR8_08474</name>
</gene>
<feature type="domain" description="ABC transmembrane type-1" evidence="9">
    <location>
        <begin position="95"/>
        <end position="286"/>
    </location>
</feature>
<feature type="transmembrane region" description="Helical" evidence="7">
    <location>
        <begin position="130"/>
        <end position="154"/>
    </location>
</feature>
<dbReference type="EMBL" id="AEJB01000251">
    <property type="protein sequence ID" value="ELP67934.1"/>
    <property type="molecule type" value="Genomic_DNA"/>
</dbReference>
<evidence type="ECO:0000259" key="9">
    <source>
        <dbReference type="PROSITE" id="PS50928"/>
    </source>
</evidence>
<feature type="transmembrane region" description="Helical" evidence="7">
    <location>
        <begin position="34"/>
        <end position="56"/>
    </location>
</feature>
<comment type="subcellular location">
    <subcellularLocation>
        <location evidence="1 7">Cell membrane</location>
        <topology evidence="1 7">Multi-pass membrane protein</topology>
    </subcellularLocation>
</comment>
<dbReference type="RefSeq" id="WP_006376927.1">
    <property type="nucleotide sequence ID" value="NZ_AEJB01000251.1"/>
</dbReference>
<evidence type="ECO:0000256" key="7">
    <source>
        <dbReference type="RuleBase" id="RU363032"/>
    </source>
</evidence>
<evidence type="ECO:0000256" key="2">
    <source>
        <dbReference type="ARBA" id="ARBA00022448"/>
    </source>
</evidence>
<dbReference type="PANTHER" id="PTHR43744:SF8">
    <property type="entry name" value="SN-GLYCEROL-3-PHOSPHATE TRANSPORT SYSTEM PERMEASE PROTEIN UGPE"/>
    <property type="match status" value="1"/>
</dbReference>
<protein>
    <submittedName>
        <fullName evidence="10">ABC transporter, permease protein</fullName>
    </submittedName>
</protein>
<evidence type="ECO:0000256" key="8">
    <source>
        <dbReference type="SAM" id="MobiDB-lite"/>
    </source>
</evidence>
<dbReference type="AlphaFoldDB" id="L7F9Y6"/>
<dbReference type="STRING" id="85558.T45_02631"/>
<comment type="caution">
    <text evidence="10">The sequence shown here is derived from an EMBL/GenBank/DDBJ whole genome shotgun (WGS) entry which is preliminary data.</text>
</comment>
<organism evidence="10 11">
    <name type="scientific">Streptomyces turgidiscabies (strain Car8)</name>
    <dbReference type="NCBI Taxonomy" id="698760"/>
    <lineage>
        <taxon>Bacteria</taxon>
        <taxon>Bacillati</taxon>
        <taxon>Actinomycetota</taxon>
        <taxon>Actinomycetes</taxon>
        <taxon>Kitasatosporales</taxon>
        <taxon>Streptomycetaceae</taxon>
        <taxon>Streptomyces</taxon>
    </lineage>
</organism>
<dbReference type="GO" id="GO:0005886">
    <property type="term" value="C:plasma membrane"/>
    <property type="evidence" value="ECO:0007669"/>
    <property type="project" value="UniProtKB-SubCell"/>
</dbReference>
<dbReference type="GeneID" id="97402344"/>
<evidence type="ECO:0000256" key="3">
    <source>
        <dbReference type="ARBA" id="ARBA00022475"/>
    </source>
</evidence>